<sequence>MEVSSPDRSLLLGMDAAREIVAEGARQHDATLASVARGIDDFKIGSVPAMTTGGEHGKIVLLSLIGPAAFAVIGDFIRESGVGRSRQVKGDALVTFHFDVKINVIAGNLTSVGGESKPERVTLLAERAVILDQNREISPENKFAFRERQDQFTRLSLENGRF</sequence>
<accession>A0A645FAV0</accession>
<dbReference type="AlphaFoldDB" id="A0A645FAV0"/>
<organism evidence="1">
    <name type="scientific">bioreactor metagenome</name>
    <dbReference type="NCBI Taxonomy" id="1076179"/>
    <lineage>
        <taxon>unclassified sequences</taxon>
        <taxon>metagenomes</taxon>
        <taxon>ecological metagenomes</taxon>
    </lineage>
</organism>
<proteinExistence type="predicted"/>
<gene>
    <name evidence="1" type="ORF">SDC9_156874</name>
</gene>
<comment type="caution">
    <text evidence="1">The sequence shown here is derived from an EMBL/GenBank/DDBJ whole genome shotgun (WGS) entry which is preliminary data.</text>
</comment>
<protein>
    <submittedName>
        <fullName evidence="1">Uncharacterized protein</fullName>
    </submittedName>
</protein>
<dbReference type="EMBL" id="VSSQ01055695">
    <property type="protein sequence ID" value="MPN09583.1"/>
    <property type="molecule type" value="Genomic_DNA"/>
</dbReference>
<reference evidence="1" key="1">
    <citation type="submission" date="2019-08" db="EMBL/GenBank/DDBJ databases">
        <authorList>
            <person name="Kucharzyk K."/>
            <person name="Murdoch R.W."/>
            <person name="Higgins S."/>
            <person name="Loffler F."/>
        </authorList>
    </citation>
    <scope>NUCLEOTIDE SEQUENCE</scope>
</reference>
<name>A0A645FAV0_9ZZZZ</name>
<evidence type="ECO:0000313" key="1">
    <source>
        <dbReference type="EMBL" id="MPN09583.1"/>
    </source>
</evidence>